<evidence type="ECO:0000256" key="1">
    <source>
        <dbReference type="SAM" id="Coils"/>
    </source>
</evidence>
<feature type="region of interest" description="Disordered" evidence="2">
    <location>
        <begin position="476"/>
        <end position="505"/>
    </location>
</feature>
<feature type="compositionally biased region" description="Basic and acidic residues" evidence="2">
    <location>
        <begin position="1942"/>
        <end position="1956"/>
    </location>
</feature>
<feature type="compositionally biased region" description="Low complexity" evidence="2">
    <location>
        <begin position="584"/>
        <end position="597"/>
    </location>
</feature>
<feature type="region of interest" description="Disordered" evidence="2">
    <location>
        <begin position="1521"/>
        <end position="1630"/>
    </location>
</feature>
<feature type="compositionally biased region" description="Polar residues" evidence="2">
    <location>
        <begin position="145"/>
        <end position="154"/>
    </location>
</feature>
<feature type="compositionally biased region" description="Basic and acidic residues" evidence="2">
    <location>
        <begin position="853"/>
        <end position="864"/>
    </location>
</feature>
<feature type="compositionally biased region" description="Low complexity" evidence="2">
    <location>
        <begin position="932"/>
        <end position="943"/>
    </location>
</feature>
<dbReference type="EMBL" id="JAGFBS010000003">
    <property type="protein sequence ID" value="KAG6380162.1"/>
    <property type="molecule type" value="Genomic_DNA"/>
</dbReference>
<feature type="compositionally biased region" description="Low complexity" evidence="2">
    <location>
        <begin position="1151"/>
        <end position="1160"/>
    </location>
</feature>
<feature type="region of interest" description="Disordered" evidence="2">
    <location>
        <begin position="324"/>
        <end position="362"/>
    </location>
</feature>
<feature type="region of interest" description="Disordered" evidence="2">
    <location>
        <begin position="1148"/>
        <end position="1188"/>
    </location>
</feature>
<feature type="compositionally biased region" description="Pro residues" evidence="2">
    <location>
        <begin position="221"/>
        <end position="244"/>
    </location>
</feature>
<sequence>MQDNPSEASTPRSLAVDLPVEKAPTPPPKTPTEVPSLQSPESDIYSELPPESVPLPPSEISPSISSASRDLESEHIEETPAPPPSIVSSGELSMSLPTTVESSSEEESSRMPTVSSTESSEFVMSDLPVSEESLPSPAPLARMATTESSPSIHPSQWAPETDISYESSQLQPTPLTQSLQIQDERDTSFETSVMRPSVSPLTSFGSLTAITETITTSAASTPPPPPSLPPSPPPPLSPSPPPLPATVIQTVISPLAGRPLSLSRLRHLRPCLVHHRRSLVSLVFRVESVWRRTMVYHWLTFPPPSEVSTEPSLLSSLHSSSISSVHYSPQPTRVPPPEFSLSDHSPAPSPSVSSDTPQTNQPSIHSVLETVQTQTHTERTEVITHEIDRLLHHIHELDHLRSQERHEISENIRIIRDELYDLSEYVRTHLVETEGVVVPERPEPPAVSHRDQSVVAISERRDQSVAAMTVVSEPRITPVGPRSRHLIPIPLTPPPVRSPSTRSTSSSMSLISFLSSHHSDDFSLLDVDEVEVEMHPPSPAWPSEPSSPSSGLTPSIISSSEPSPGPTLSLTSSSSSPTPPPSSPTLSTGSTTSSDSSVTARQVPGITLTTIRDMLAQVREQTTALWEGQAATNHVLDELRQSRPVPQDDTEIFERLHHIQALIETLIDARQVTTQRDRRDRRDHEEAVEETETIRIIDESTQRVAREGSVTESDSQTDVDSLLSRWRDMVRGRDRAHIPIQAPVAHRAGPSLDEQLMELLNIPPAPVPSDIQPPPQLIPFVYQPAPRPSRSRSTSPVLRRDSAPPFRQPTWTPETLHPPIHPPPRRREPIRQPRAEQPTSRETPPIPGRTHTPRPEHATHDVPPPRRQHSPGPERRPSVRPPGDFLPGSLYDHRPGTAPGTVGGREPPPGPTSWYRRRPEGGIVPPPGAIDGQPGRPGAQAQGPAYVPMPPGPTVVQLPLFDTLMAILREHRLAQLATVDQQRELMRYMGDLNDWLARDVQDRQAELRGVTARVDQLREDLGRFGVGAGPGMPMPQPQPQTGQALGGFIIPQVPPAPGGPIPPVIPPGQYPGGFFPLGGPQPPVIPGIGSPGFHSPVIPEAPPGWVRAMPEPSEYVTGPVLPPGAPYGEYHPTGPSQYVHHIEEPDERVIPSTPSSGSRSPLPPSPGRESRSSTPTQDSYYPPHSPRVLPVPFGDVPHVVPVEPSVGPPQQTIINVPQTAIPPPGHIVGPGFPVQPHITIQQPGVPIHLGGVPVQPSLQGVPTGPIVIHPPPPGPAVPVSGSIYLPSRASSRTSTRAPVVIVQSSLDRSPLHVPASIVDPLQFMHSLRFPRLLVRHVRIALVAGHVLALLGTIHPGMRVAFGDAGTAAIADVLTHTHQMMDTPAGDITPLGTKIILGLGIATMTTHLDVGGMEDIVNTKASRERGRAANAVMSILVVQMIGIALRGRKSEKIQAEPLPGAHPALAPVLIGTQKNVMLIDHAFKTIADVLTPTHQMMDTPAGDTPLGTKIIYGLGIADDDYSPGRGRYREYEGGPRERPRHERRDEHPEGEEEQEDPGRAALRRTPSARPGSHRDPEERDADDRPRIQLEDTRSVPAPVEGDTAGASPPRPPRSPSRFSPPPPTIIRAPVHPASLYKRETVTLARLMIQGKTPQNSHHVVPLMKDDRQAKWFTISPRRASHSFLPDWATLRMHYANDRNGWTRQNVHWNRLCTDAHDADGRREREFRDNEDDRERIFLDNEERRDAETRQRGDALFDELEERIATAPPLPVRPPQDQAQDQASIIESIHTATQDAASRHASDILDTVRMEREEMAREREALAAERERERAGLDEERRLLDEEREAKIAALEEDLARTRTELDDERQLRMTEADEARMAAAERDEALRNQLADLTNMIQQNQALCEEKRALMEEHWAEKQRWKEERDGQMRDLMGMVSRLVDEQAAAREREEEQRQANEGKPGIEQVMEELQRQNAEQRELLNSLSESWRADSTRQHQETINAVRATANEQVPYNVQGYLDEFSKALAAEVRMLLGEVGKLREERRNIQHELGYLLMLKAKYGPGGEFDSEWKPPMAPGAPPPPPPPPDVPAPEDMPPSRPAWRTVQQRSSRRSRKRQEVAPEPPPEPRQAHSWVTWQPNPALAPTPPSVEPTLLVPDRGSPGLFGPRSPRDSFRG</sequence>
<feature type="compositionally biased region" description="Polar residues" evidence="2">
    <location>
        <begin position="1"/>
        <end position="12"/>
    </location>
</feature>
<proteinExistence type="predicted"/>
<feature type="region of interest" description="Disordered" evidence="2">
    <location>
        <begin position="533"/>
        <end position="601"/>
    </location>
</feature>
<dbReference type="PANTHER" id="PTHR23330">
    <property type="entry name" value="P300 TRANSCRIPTIONAL COFACTOR JMY-RELATED"/>
    <property type="match status" value="1"/>
</dbReference>
<feature type="compositionally biased region" description="Low complexity" evidence="2">
    <location>
        <begin position="543"/>
        <end position="576"/>
    </location>
</feature>
<comment type="caution">
    <text evidence="3">The sequence shown here is derived from an EMBL/GenBank/DDBJ whole genome shotgun (WGS) entry which is preliminary data.</text>
</comment>
<feature type="compositionally biased region" description="Basic and acidic residues" evidence="2">
    <location>
        <begin position="1571"/>
        <end position="1592"/>
    </location>
</feature>
<feature type="compositionally biased region" description="Polar residues" evidence="2">
    <location>
        <begin position="86"/>
        <end position="100"/>
    </location>
</feature>
<feature type="compositionally biased region" description="Pro residues" evidence="2">
    <location>
        <begin position="2073"/>
        <end position="2098"/>
    </location>
</feature>
<name>A0A8I2YZT2_9AGAM</name>
<dbReference type="OrthoDB" id="2507336at2759"/>
<feature type="region of interest" description="Disordered" evidence="2">
    <location>
        <begin position="216"/>
        <end position="245"/>
    </location>
</feature>
<feature type="region of interest" description="Disordered" evidence="2">
    <location>
        <begin position="1"/>
        <end position="180"/>
    </location>
</feature>
<feature type="compositionally biased region" description="Polar residues" evidence="2">
    <location>
        <begin position="110"/>
        <end position="122"/>
    </location>
</feature>
<protein>
    <submittedName>
        <fullName evidence="3">Uncharacterized protein</fullName>
    </submittedName>
</protein>
<evidence type="ECO:0000256" key="2">
    <source>
        <dbReference type="SAM" id="MobiDB-lite"/>
    </source>
</evidence>
<evidence type="ECO:0000313" key="4">
    <source>
        <dbReference type="Proteomes" id="UP000683000"/>
    </source>
</evidence>
<feature type="coiled-coil region" evidence="1">
    <location>
        <begin position="1803"/>
        <end position="1866"/>
    </location>
</feature>
<dbReference type="PANTHER" id="PTHR23330:SF9">
    <property type="entry name" value="PROLINE-RICH PROTEIN 11"/>
    <property type="match status" value="1"/>
</dbReference>
<dbReference type="Proteomes" id="UP000683000">
    <property type="component" value="Unassembled WGS sequence"/>
</dbReference>
<feature type="region of interest" description="Disordered" evidence="2">
    <location>
        <begin position="1942"/>
        <end position="1962"/>
    </location>
</feature>
<feature type="compositionally biased region" description="Pro residues" evidence="2">
    <location>
        <begin position="767"/>
        <end position="777"/>
    </location>
</feature>
<feature type="region of interest" description="Disordered" evidence="2">
    <location>
        <begin position="2067"/>
        <end position="2174"/>
    </location>
</feature>
<reference evidence="3" key="1">
    <citation type="submission" date="2021-03" db="EMBL/GenBank/DDBJ databases">
        <title>Evolutionary innovations through gain and loss of genes in the ectomycorrhizal Boletales.</title>
        <authorList>
            <person name="Wu G."/>
            <person name="Miyauchi S."/>
            <person name="Morin E."/>
            <person name="Yang Z.-L."/>
            <person name="Xu J."/>
            <person name="Martin F.M."/>
        </authorList>
    </citation>
    <scope>NUCLEOTIDE SEQUENCE</scope>
    <source>
        <strain evidence="3">BR01</strain>
    </source>
</reference>
<feature type="compositionally biased region" description="Basic and acidic residues" evidence="2">
    <location>
        <begin position="69"/>
        <end position="78"/>
    </location>
</feature>
<evidence type="ECO:0000313" key="3">
    <source>
        <dbReference type="EMBL" id="KAG6380162.1"/>
    </source>
</evidence>
<accession>A0A8I2YZT2</accession>
<feature type="compositionally biased region" description="Pro residues" evidence="2">
    <location>
        <begin position="1607"/>
        <end position="1623"/>
    </location>
</feature>
<feature type="compositionally biased region" description="Basic and acidic residues" evidence="2">
    <location>
        <begin position="1526"/>
        <end position="1546"/>
    </location>
</feature>
<keyword evidence="4" id="KW-1185">Reference proteome</keyword>
<gene>
    <name evidence="3" type="ORF">JVT61DRAFT_8251</name>
</gene>
<feature type="region of interest" description="Disordered" evidence="2">
    <location>
        <begin position="767"/>
        <end position="943"/>
    </location>
</feature>
<feature type="compositionally biased region" description="Basic and acidic residues" evidence="2">
    <location>
        <begin position="825"/>
        <end position="834"/>
    </location>
</feature>
<feature type="compositionally biased region" description="Polar residues" evidence="2">
    <location>
        <begin position="350"/>
        <end position="362"/>
    </location>
</feature>
<organism evidence="3 4">
    <name type="scientific">Boletus reticuloceps</name>
    <dbReference type="NCBI Taxonomy" id="495285"/>
    <lineage>
        <taxon>Eukaryota</taxon>
        <taxon>Fungi</taxon>
        <taxon>Dikarya</taxon>
        <taxon>Basidiomycota</taxon>
        <taxon>Agaricomycotina</taxon>
        <taxon>Agaricomycetes</taxon>
        <taxon>Agaricomycetidae</taxon>
        <taxon>Boletales</taxon>
        <taxon>Boletineae</taxon>
        <taxon>Boletaceae</taxon>
        <taxon>Boletoideae</taxon>
        <taxon>Boletus</taxon>
    </lineage>
</organism>
<feature type="compositionally biased region" description="Low complexity" evidence="2">
    <location>
        <begin position="167"/>
        <end position="180"/>
    </location>
</feature>
<keyword evidence="1" id="KW-0175">Coiled coil</keyword>